<dbReference type="PANTHER" id="PTHR45947">
    <property type="entry name" value="SULFOQUINOVOSYL TRANSFERASE SQD2"/>
    <property type="match status" value="1"/>
</dbReference>
<dbReference type="NCBIfam" id="NF038295">
    <property type="entry name" value="EPS_HpsP"/>
    <property type="match status" value="1"/>
</dbReference>
<organism evidence="3 4">
    <name type="scientific">Mojavia pulchra JT2-VF2</name>
    <dbReference type="NCBI Taxonomy" id="287848"/>
    <lineage>
        <taxon>Bacteria</taxon>
        <taxon>Bacillati</taxon>
        <taxon>Cyanobacteriota</taxon>
        <taxon>Cyanophyceae</taxon>
        <taxon>Nostocales</taxon>
        <taxon>Nostocaceae</taxon>
    </lineage>
</organism>
<dbReference type="PANTHER" id="PTHR45947:SF3">
    <property type="entry name" value="SULFOQUINOVOSYL TRANSFERASE SQD2"/>
    <property type="match status" value="1"/>
</dbReference>
<dbReference type="InterPro" id="IPR028098">
    <property type="entry name" value="Glyco_trans_4-like_N"/>
</dbReference>
<evidence type="ECO:0000259" key="1">
    <source>
        <dbReference type="Pfam" id="PF00534"/>
    </source>
</evidence>
<dbReference type="SUPFAM" id="SSF53756">
    <property type="entry name" value="UDP-Glycosyltransferase/glycogen phosphorylase"/>
    <property type="match status" value="1"/>
</dbReference>
<dbReference type="Pfam" id="PF13579">
    <property type="entry name" value="Glyco_trans_4_4"/>
    <property type="match status" value="1"/>
</dbReference>
<dbReference type="InterPro" id="IPR050194">
    <property type="entry name" value="Glycosyltransferase_grp1"/>
</dbReference>
<reference evidence="3" key="1">
    <citation type="submission" date="2021-05" db="EMBL/GenBank/DDBJ databases">
        <authorList>
            <person name="Pietrasiak N."/>
            <person name="Ward R."/>
            <person name="Stajich J.E."/>
            <person name="Kurbessoian T."/>
        </authorList>
    </citation>
    <scope>NUCLEOTIDE SEQUENCE</scope>
    <source>
        <strain evidence="3">JT2-VF2</strain>
    </source>
</reference>
<accession>A0A951PZ50</accession>
<dbReference type="EMBL" id="JAHHHN010000008">
    <property type="protein sequence ID" value="MBW4562690.1"/>
    <property type="molecule type" value="Genomic_DNA"/>
</dbReference>
<reference evidence="3" key="2">
    <citation type="journal article" date="2022" name="Microbiol. Resour. Announc.">
        <title>Metagenome Sequencing to Explore Phylogenomics of Terrestrial Cyanobacteria.</title>
        <authorList>
            <person name="Ward R.D."/>
            <person name="Stajich J.E."/>
            <person name="Johansen J.R."/>
            <person name="Huntemann M."/>
            <person name="Clum A."/>
            <person name="Foster B."/>
            <person name="Foster B."/>
            <person name="Roux S."/>
            <person name="Palaniappan K."/>
            <person name="Varghese N."/>
            <person name="Mukherjee S."/>
            <person name="Reddy T.B.K."/>
            <person name="Daum C."/>
            <person name="Copeland A."/>
            <person name="Chen I.A."/>
            <person name="Ivanova N.N."/>
            <person name="Kyrpides N.C."/>
            <person name="Shapiro N."/>
            <person name="Eloe-Fadrosh E.A."/>
            <person name="Pietrasiak N."/>
        </authorList>
    </citation>
    <scope>NUCLEOTIDE SEQUENCE</scope>
    <source>
        <strain evidence="3">JT2-VF2</strain>
    </source>
</reference>
<evidence type="ECO:0000259" key="2">
    <source>
        <dbReference type="Pfam" id="PF13579"/>
    </source>
</evidence>
<dbReference type="Gene3D" id="3.40.50.2000">
    <property type="entry name" value="Glycogen Phosphorylase B"/>
    <property type="match status" value="2"/>
</dbReference>
<feature type="domain" description="Glycosyltransferase subfamily 4-like N-terminal" evidence="2">
    <location>
        <begin position="15"/>
        <end position="185"/>
    </location>
</feature>
<dbReference type="AlphaFoldDB" id="A0A951PZ50"/>
<evidence type="ECO:0000313" key="3">
    <source>
        <dbReference type="EMBL" id="MBW4562690.1"/>
    </source>
</evidence>
<dbReference type="Pfam" id="PF00534">
    <property type="entry name" value="Glycos_transf_1"/>
    <property type="match status" value="1"/>
</dbReference>
<dbReference type="InterPro" id="IPR001296">
    <property type="entry name" value="Glyco_trans_1"/>
</dbReference>
<proteinExistence type="predicted"/>
<gene>
    <name evidence="3" type="primary">hpsP</name>
    <name evidence="3" type="ORF">KME32_16380</name>
</gene>
<dbReference type="GO" id="GO:0016757">
    <property type="term" value="F:glycosyltransferase activity"/>
    <property type="evidence" value="ECO:0007669"/>
    <property type="project" value="InterPro"/>
</dbReference>
<dbReference type="CDD" id="cd03821">
    <property type="entry name" value="GT4_Bme6-like"/>
    <property type="match status" value="1"/>
</dbReference>
<protein>
    <submittedName>
        <fullName evidence="3">Hormogonium polysaccharide biosynthesis glycosyltransferase HpsP</fullName>
    </submittedName>
</protein>
<comment type="caution">
    <text evidence="3">The sequence shown here is derived from an EMBL/GenBank/DDBJ whole genome shotgun (WGS) entry which is preliminary data.</text>
</comment>
<evidence type="ECO:0000313" key="4">
    <source>
        <dbReference type="Proteomes" id="UP000715781"/>
    </source>
</evidence>
<dbReference type="Proteomes" id="UP000715781">
    <property type="component" value="Unassembled WGS sequence"/>
</dbReference>
<feature type="domain" description="Glycosyl transferase family 1" evidence="1">
    <location>
        <begin position="203"/>
        <end position="368"/>
    </location>
</feature>
<sequence>MRILHIVPSISLIYGGPSQMVLGLAPALAKEGVEVTVITTDSNGDTGQKSLDVPLNEPVKQDGYEIIYFRCAPFRRYKFSLELIQWLKRHACEFDLAHIHALFSPVSSAAAIVCRQQKLPYILRPLGTLDPADLCKKKQLKQLYVAMLERRNLAGAAAIHFTSVQEAKISNRFGVATQDLVIPLGVIPQQSSVTETRSMLQSQRGISSDVPIVLFMSRIDPKKGLNLLIPALEKLLLMGCNFHFVLAGTNPQDPDYEQKITFQIQNSPLRSHTTITGFVTGELKTSLLQAADLFVLPSYYENFGIAVAEAMVAGTPVVISDQVHICHQVSESQSGWVGATDVQALVNLLQEALQNPQERQRRGLNAQKYALQHYSWNAIARQTISAYKQILTVIE</sequence>
<name>A0A951PZ50_9NOST</name>